<dbReference type="GO" id="GO:0016020">
    <property type="term" value="C:membrane"/>
    <property type="evidence" value="ECO:0007669"/>
    <property type="project" value="UniProtKB-SubCell"/>
</dbReference>
<dbReference type="PRINTS" id="PR00237">
    <property type="entry name" value="GPCRRHODOPSN"/>
</dbReference>
<organism evidence="8 9">
    <name type="scientific">Romanomermis culicivorax</name>
    <name type="common">Nematode worm</name>
    <dbReference type="NCBI Taxonomy" id="13658"/>
    <lineage>
        <taxon>Eukaryota</taxon>
        <taxon>Metazoa</taxon>
        <taxon>Ecdysozoa</taxon>
        <taxon>Nematoda</taxon>
        <taxon>Enoplea</taxon>
        <taxon>Dorylaimia</taxon>
        <taxon>Mermithida</taxon>
        <taxon>Mermithoidea</taxon>
        <taxon>Mermithidae</taxon>
        <taxon>Romanomermis</taxon>
    </lineage>
</organism>
<keyword evidence="6" id="KW-0732">Signal</keyword>
<evidence type="ECO:0000313" key="8">
    <source>
        <dbReference type="Proteomes" id="UP000887565"/>
    </source>
</evidence>
<dbReference type="InterPro" id="IPR017452">
    <property type="entry name" value="GPCR_Rhodpsn_7TM"/>
</dbReference>
<evidence type="ECO:0000256" key="1">
    <source>
        <dbReference type="ARBA" id="ARBA00004370"/>
    </source>
</evidence>
<feature type="transmembrane region" description="Helical" evidence="5">
    <location>
        <begin position="303"/>
        <end position="328"/>
    </location>
</feature>
<feature type="chain" id="PRO_5037656247" evidence="6">
    <location>
        <begin position="20"/>
        <end position="347"/>
    </location>
</feature>
<protein>
    <submittedName>
        <fullName evidence="9">G-protein coupled receptors family 1 profile domain-containing protein</fullName>
    </submittedName>
</protein>
<feature type="transmembrane region" description="Helical" evidence="5">
    <location>
        <begin position="99"/>
        <end position="121"/>
    </location>
</feature>
<evidence type="ECO:0000313" key="9">
    <source>
        <dbReference type="WBParaSite" id="nRc.2.0.1.t35887-RA"/>
    </source>
</evidence>
<feature type="transmembrane region" description="Helical" evidence="5">
    <location>
        <begin position="249"/>
        <end position="265"/>
    </location>
</feature>
<dbReference type="AlphaFoldDB" id="A0A915KB02"/>
<proteinExistence type="predicted"/>
<keyword evidence="3 5" id="KW-1133">Transmembrane helix</keyword>
<evidence type="ECO:0000256" key="4">
    <source>
        <dbReference type="ARBA" id="ARBA00023136"/>
    </source>
</evidence>
<feature type="domain" description="G-protein coupled receptors family 1 profile" evidence="7">
    <location>
        <begin position="80"/>
        <end position="347"/>
    </location>
</feature>
<name>A0A915KB02_ROMCU</name>
<keyword evidence="4 5" id="KW-0472">Membrane</keyword>
<dbReference type="PANTHER" id="PTHR47632">
    <property type="entry name" value="FMRFAMIDE PEPTIDE RECEPTOR FAMILY-RELATED"/>
    <property type="match status" value="1"/>
</dbReference>
<keyword evidence="2 5" id="KW-0812">Transmembrane</keyword>
<evidence type="ECO:0000256" key="3">
    <source>
        <dbReference type="ARBA" id="ARBA00022989"/>
    </source>
</evidence>
<evidence type="ECO:0000259" key="7">
    <source>
        <dbReference type="PROSITE" id="PS50262"/>
    </source>
</evidence>
<feature type="transmembrane region" description="Helical" evidence="5">
    <location>
        <begin position="141"/>
        <end position="166"/>
    </location>
</feature>
<accession>A0A915KB02</accession>
<evidence type="ECO:0000256" key="2">
    <source>
        <dbReference type="ARBA" id="ARBA00022692"/>
    </source>
</evidence>
<reference evidence="9" key="1">
    <citation type="submission" date="2022-11" db="UniProtKB">
        <authorList>
            <consortium name="WormBaseParasite"/>
        </authorList>
    </citation>
    <scope>IDENTIFICATION</scope>
</reference>
<dbReference type="SUPFAM" id="SSF81321">
    <property type="entry name" value="Family A G protein-coupled receptor-like"/>
    <property type="match status" value="1"/>
</dbReference>
<dbReference type="GO" id="GO:0004930">
    <property type="term" value="F:G protein-coupled receptor activity"/>
    <property type="evidence" value="ECO:0007669"/>
    <property type="project" value="InterPro"/>
</dbReference>
<feature type="transmembrane region" description="Helical" evidence="5">
    <location>
        <begin position="60"/>
        <end position="87"/>
    </location>
</feature>
<evidence type="ECO:0000256" key="6">
    <source>
        <dbReference type="SAM" id="SignalP"/>
    </source>
</evidence>
<dbReference type="InterPro" id="IPR000276">
    <property type="entry name" value="GPCR_Rhodpsn"/>
</dbReference>
<dbReference type="PROSITE" id="PS50262">
    <property type="entry name" value="G_PROTEIN_RECEP_F1_2"/>
    <property type="match status" value="1"/>
</dbReference>
<dbReference type="WBParaSite" id="nRc.2.0.1.t35887-RA">
    <property type="protein sequence ID" value="nRc.2.0.1.t35887-RA"/>
    <property type="gene ID" value="nRc.2.0.1.g35887"/>
</dbReference>
<keyword evidence="8" id="KW-1185">Reference proteome</keyword>
<comment type="subcellular location">
    <subcellularLocation>
        <location evidence="1">Membrane</location>
    </subcellularLocation>
</comment>
<feature type="signal peptide" evidence="6">
    <location>
        <begin position="1"/>
        <end position="19"/>
    </location>
</feature>
<dbReference type="InterPro" id="IPR053326">
    <property type="entry name" value="GPCR1-like"/>
</dbReference>
<sequence length="347" mass="40155">MNLPFFGWMLFLANDYLHTSLLHTCYDYCVRNRNQSTLCGCPYKEFFPDLPSESDPCYRIYSTVLIIFLLPLLACYGIMGNVFNLIIYCQKVMRCSMNCYLALLAAGDLVLALTSVFMFTFEVLGNTEDFIRRLYLSYIKYVFPVGMVAQTCTVYFTVAAGLDCLITVVCRKLVKTFCTVKNQRRNFAAFDEIWKLNNLFAKNSKGEKMNTIIIIFQFHKKTSQLRKLLLFWSRNGDHSPIKDLFPERALIVGVCIMFFAVLYNASRWMEISIIRCFDSLKNATFSEVCESSLRQNPVYKQVYHLHMSTVMMAIGPLIILLIVNSFVIKTVHRRRNWKALAVSTRTT</sequence>
<dbReference type="Gene3D" id="1.20.1070.10">
    <property type="entry name" value="Rhodopsin 7-helix transmembrane proteins"/>
    <property type="match status" value="2"/>
</dbReference>
<evidence type="ECO:0000256" key="5">
    <source>
        <dbReference type="SAM" id="Phobius"/>
    </source>
</evidence>
<dbReference type="Proteomes" id="UP000887565">
    <property type="component" value="Unplaced"/>
</dbReference>